<dbReference type="GO" id="GO:0005741">
    <property type="term" value="C:mitochondrial outer membrane"/>
    <property type="evidence" value="ECO:0007669"/>
    <property type="project" value="UniProtKB-SubCell"/>
</dbReference>
<keyword evidence="3 11" id="KW-0813">Transport</keyword>
<dbReference type="InterPro" id="IPR023395">
    <property type="entry name" value="MCP_dom_sf"/>
</dbReference>
<dbReference type="PANTHER" id="PTHR21252:SF2">
    <property type="entry name" value="MITOCHONDRIAL OUTER MEMBRANE PROTEIN SLC25A46"/>
    <property type="match status" value="1"/>
</dbReference>
<dbReference type="Gene3D" id="1.50.40.10">
    <property type="entry name" value="Mitochondrial carrier domain"/>
    <property type="match status" value="2"/>
</dbReference>
<dbReference type="GO" id="GO:0090149">
    <property type="term" value="P:mitochondrial membrane fission"/>
    <property type="evidence" value="ECO:0007669"/>
    <property type="project" value="InterPro"/>
</dbReference>
<comment type="similarity">
    <text evidence="2 11">Belongs to the mitochondrial carrier (TC 2.A.29) family.</text>
</comment>
<keyword evidence="5" id="KW-0677">Repeat</keyword>
<proteinExistence type="inferred from homology"/>
<protein>
    <submittedName>
        <fullName evidence="12">Mitochondrial substrate solute carrier</fullName>
    </submittedName>
</protein>
<evidence type="ECO:0000256" key="3">
    <source>
        <dbReference type="ARBA" id="ARBA00022448"/>
    </source>
</evidence>
<evidence type="ECO:0000313" key="12">
    <source>
        <dbReference type="EMBL" id="THD25711.1"/>
    </source>
</evidence>
<organism evidence="12 13">
    <name type="scientific">Fasciola hepatica</name>
    <name type="common">Liver fluke</name>
    <dbReference type="NCBI Taxonomy" id="6192"/>
    <lineage>
        <taxon>Eukaryota</taxon>
        <taxon>Metazoa</taxon>
        <taxon>Spiralia</taxon>
        <taxon>Lophotrochozoa</taxon>
        <taxon>Platyhelminthes</taxon>
        <taxon>Trematoda</taxon>
        <taxon>Digenea</taxon>
        <taxon>Plagiorchiida</taxon>
        <taxon>Echinostomata</taxon>
        <taxon>Echinostomatoidea</taxon>
        <taxon>Fasciolidae</taxon>
        <taxon>Fasciola</taxon>
    </lineage>
</organism>
<evidence type="ECO:0000256" key="11">
    <source>
        <dbReference type="RuleBase" id="RU000488"/>
    </source>
</evidence>
<evidence type="ECO:0000256" key="1">
    <source>
        <dbReference type="ARBA" id="ARBA00004374"/>
    </source>
</evidence>
<dbReference type="Proteomes" id="UP000230066">
    <property type="component" value="Unassembled WGS sequence"/>
</dbReference>
<keyword evidence="8" id="KW-0496">Mitochondrion</keyword>
<reference evidence="12" key="1">
    <citation type="submission" date="2019-03" db="EMBL/GenBank/DDBJ databases">
        <title>Improved annotation for the trematode Fasciola hepatica.</title>
        <authorList>
            <person name="Choi Y.-J."/>
            <person name="Martin J."/>
            <person name="Mitreva M."/>
        </authorList>
    </citation>
    <scope>NUCLEOTIDE SEQUENCE [LARGE SCALE GENOMIC DNA]</scope>
</reference>
<evidence type="ECO:0000256" key="10">
    <source>
        <dbReference type="PROSITE-ProRule" id="PRU00282"/>
    </source>
</evidence>
<evidence type="ECO:0000256" key="5">
    <source>
        <dbReference type="ARBA" id="ARBA00022737"/>
    </source>
</evidence>
<keyword evidence="4 10" id="KW-0812">Transmembrane</keyword>
<sequence length="465" mass="51337">MFSERLRQLEQTNNTVSVSESSRISNLTVEDVSIDSRSERDAPQSLAASYEFAGLGIGFASMVAEVVLSHPFVVIRSQCQVRSCSTRLHLFPFSLLPVVSKCVQIQGLSFLWKGLGSVFIVRGLCLLSENFLSEITSLPKEVSCLSSVRRLSGHVVLKVLSWILVTPFYAASVVELVQSDKASEPTTLISCLRSGFCRLFHMPSSPRLGSGGSVFRGGAHKRSLPIATSRLLSTWRLIPSVVLLNVGHYVIRSIACVFANAYWGENEDRLEIDAELDMTLKGDMEAHERDFSPADKLTLVHQRQETALQTIYTRYYTDLLTAMTANLAADVITYPLETLVVRLCVQGTRTLVDNMDSGDVVVPVVSSYEGFADALRSALDSPLGLIGLYRGFGALIAQYAIQAAFLYGIRCLYQQILYMWPPPPMLLPSSSQTQKSATSAEIPAVSKMVHRPPEVQLWNDQPLVY</sequence>
<keyword evidence="7" id="KW-1133">Transmembrane helix</keyword>
<dbReference type="PANTHER" id="PTHR21252">
    <property type="entry name" value="TB1 PROTEIN-RELATED"/>
    <property type="match status" value="1"/>
</dbReference>
<evidence type="ECO:0000256" key="7">
    <source>
        <dbReference type="ARBA" id="ARBA00022989"/>
    </source>
</evidence>
<keyword evidence="9 10" id="KW-0472">Membrane</keyword>
<keyword evidence="6" id="KW-1000">Mitochondrion outer membrane</keyword>
<evidence type="ECO:0000313" key="13">
    <source>
        <dbReference type="Proteomes" id="UP000230066"/>
    </source>
</evidence>
<feature type="repeat" description="Solcar" evidence="10">
    <location>
        <begin position="313"/>
        <end position="416"/>
    </location>
</feature>
<accession>A0A4E0RGB2</accession>
<evidence type="ECO:0000256" key="9">
    <source>
        <dbReference type="ARBA" id="ARBA00023136"/>
    </source>
</evidence>
<dbReference type="InterPro" id="IPR039158">
    <property type="entry name" value="SLC25A46"/>
</dbReference>
<evidence type="ECO:0000256" key="4">
    <source>
        <dbReference type="ARBA" id="ARBA00022692"/>
    </source>
</evidence>
<dbReference type="PROSITE" id="PS50920">
    <property type="entry name" value="SOLCAR"/>
    <property type="match status" value="1"/>
</dbReference>
<comment type="subcellular location">
    <subcellularLocation>
        <location evidence="1">Mitochondrion outer membrane</location>
        <topology evidence="1">Multi-pass membrane protein</topology>
    </subcellularLocation>
</comment>
<dbReference type="Pfam" id="PF00153">
    <property type="entry name" value="Mito_carr"/>
    <property type="match status" value="1"/>
</dbReference>
<evidence type="ECO:0000256" key="6">
    <source>
        <dbReference type="ARBA" id="ARBA00022787"/>
    </source>
</evidence>
<gene>
    <name evidence="12" type="ORF">D915_003634</name>
</gene>
<evidence type="ECO:0000256" key="8">
    <source>
        <dbReference type="ARBA" id="ARBA00023128"/>
    </source>
</evidence>
<dbReference type="EMBL" id="JXXN02001022">
    <property type="protein sequence ID" value="THD25711.1"/>
    <property type="molecule type" value="Genomic_DNA"/>
</dbReference>
<dbReference type="InterPro" id="IPR018108">
    <property type="entry name" value="MCP_transmembrane"/>
</dbReference>
<keyword evidence="13" id="KW-1185">Reference proteome</keyword>
<evidence type="ECO:0000256" key="2">
    <source>
        <dbReference type="ARBA" id="ARBA00006375"/>
    </source>
</evidence>
<dbReference type="SUPFAM" id="SSF103506">
    <property type="entry name" value="Mitochondrial carrier"/>
    <property type="match status" value="2"/>
</dbReference>
<comment type="caution">
    <text evidence="12">The sequence shown here is derived from an EMBL/GenBank/DDBJ whole genome shotgun (WGS) entry which is preliminary data.</text>
</comment>
<dbReference type="AlphaFoldDB" id="A0A4E0RGB2"/>
<name>A0A4E0RGB2_FASHE</name>